<evidence type="ECO:0000256" key="9">
    <source>
        <dbReference type="SAM" id="MobiDB-lite"/>
    </source>
</evidence>
<evidence type="ECO:0000256" key="8">
    <source>
        <dbReference type="ARBA" id="ARBA00023136"/>
    </source>
</evidence>
<feature type="transmembrane region" description="Helical" evidence="10">
    <location>
        <begin position="1257"/>
        <end position="1281"/>
    </location>
</feature>
<dbReference type="InterPro" id="IPR003445">
    <property type="entry name" value="Cat_transpt"/>
</dbReference>
<evidence type="ECO:0000256" key="3">
    <source>
        <dbReference type="ARBA" id="ARBA00022538"/>
    </source>
</evidence>
<keyword evidence="13" id="KW-1185">Reference proteome</keyword>
<feature type="region of interest" description="Disordered" evidence="9">
    <location>
        <begin position="29"/>
        <end position="162"/>
    </location>
</feature>
<dbReference type="SUPFAM" id="SSF81383">
    <property type="entry name" value="F-box domain"/>
    <property type="match status" value="1"/>
</dbReference>
<keyword evidence="5" id="KW-0630">Potassium</keyword>
<feature type="transmembrane region" description="Helical" evidence="10">
    <location>
        <begin position="1330"/>
        <end position="1358"/>
    </location>
</feature>
<protein>
    <recommendedName>
        <fullName evidence="11">F-box domain-containing protein</fullName>
    </recommendedName>
</protein>
<evidence type="ECO:0000256" key="1">
    <source>
        <dbReference type="ARBA" id="ARBA00004141"/>
    </source>
</evidence>
<dbReference type="Proteomes" id="UP000676310">
    <property type="component" value="Unassembled WGS sequence"/>
</dbReference>
<keyword evidence="2" id="KW-0813">Transport</keyword>
<evidence type="ECO:0000256" key="10">
    <source>
        <dbReference type="SAM" id="Phobius"/>
    </source>
</evidence>
<keyword evidence="8 10" id="KW-0472">Membrane</keyword>
<evidence type="ECO:0000259" key="11">
    <source>
        <dbReference type="PROSITE" id="PS50181"/>
    </source>
</evidence>
<dbReference type="GO" id="GO:0005886">
    <property type="term" value="C:plasma membrane"/>
    <property type="evidence" value="ECO:0007669"/>
    <property type="project" value="TreeGrafter"/>
</dbReference>
<evidence type="ECO:0000256" key="6">
    <source>
        <dbReference type="ARBA" id="ARBA00022989"/>
    </source>
</evidence>
<comment type="subcellular location">
    <subcellularLocation>
        <location evidence="1">Membrane</location>
        <topology evidence="1">Multi-pass membrane protein</topology>
    </subcellularLocation>
</comment>
<feature type="transmembrane region" description="Helical" evidence="10">
    <location>
        <begin position="1445"/>
        <end position="1468"/>
    </location>
</feature>
<dbReference type="RefSeq" id="XP_043170366.1">
    <property type="nucleotide sequence ID" value="XM_043314431.1"/>
</dbReference>
<keyword evidence="4 10" id="KW-0812">Transmembrane</keyword>
<feature type="compositionally biased region" description="Basic and acidic residues" evidence="9">
    <location>
        <begin position="31"/>
        <end position="56"/>
    </location>
</feature>
<name>A0A8J2N1A7_9PLEO</name>
<dbReference type="InterPro" id="IPR004773">
    <property type="entry name" value="K/Na_transp_Trk1/HKT1"/>
</dbReference>
<dbReference type="InterPro" id="IPR001810">
    <property type="entry name" value="F-box_dom"/>
</dbReference>
<feature type="transmembrane region" description="Helical" evidence="10">
    <location>
        <begin position="1510"/>
        <end position="1528"/>
    </location>
</feature>
<dbReference type="PANTHER" id="PTHR31064">
    <property type="entry name" value="POTASSIUM TRANSPORT PROTEIN DDB_G0292412-RELATED"/>
    <property type="match status" value="1"/>
</dbReference>
<keyword evidence="3" id="KW-0633">Potassium transport</keyword>
<feature type="transmembrane region" description="Helical" evidence="10">
    <location>
        <begin position="1083"/>
        <end position="1103"/>
    </location>
</feature>
<evidence type="ECO:0000256" key="2">
    <source>
        <dbReference type="ARBA" id="ARBA00022448"/>
    </source>
</evidence>
<dbReference type="GO" id="GO:0030007">
    <property type="term" value="P:intracellular potassium ion homeostasis"/>
    <property type="evidence" value="ECO:0007669"/>
    <property type="project" value="TreeGrafter"/>
</dbReference>
<keyword evidence="6 10" id="KW-1133">Transmembrane helix</keyword>
<feature type="compositionally biased region" description="Acidic residues" evidence="9">
    <location>
        <begin position="58"/>
        <end position="73"/>
    </location>
</feature>
<dbReference type="Pfam" id="PF02386">
    <property type="entry name" value="TrkH"/>
    <property type="match status" value="1"/>
</dbReference>
<dbReference type="OrthoDB" id="9999863at2759"/>
<feature type="region of interest" description="Disordered" evidence="9">
    <location>
        <begin position="1611"/>
        <end position="1672"/>
    </location>
</feature>
<feature type="compositionally biased region" description="Acidic residues" evidence="9">
    <location>
        <begin position="139"/>
        <end position="149"/>
    </location>
</feature>
<dbReference type="GO" id="GO:1990573">
    <property type="term" value="P:potassium ion import across plasma membrane"/>
    <property type="evidence" value="ECO:0007669"/>
    <property type="project" value="TreeGrafter"/>
</dbReference>
<proteinExistence type="predicted"/>
<sequence>MGDFDCYCILCAVTLNLWSIGIGSRKGKDLRKRERKVDREKRSLARRRVGENRYSPEVESEDGDSGAEDAPDDEAIKKRLIELQEQAEDDADSDFEDEDKSHSSNSSEDTESIDSNDSDLPTGSFEINDVAMRPLTPEPEPEPMEEVDSDSWSQASELSLEDEWIPHNRTDRHDEEDSFDPRLLRLEDLVWLNRSRALALNHESSSDYPKAYFSGRGRYEGLGGFEVKKPGQDPNDPGESSLNVTAYDSEENMAFPFHEACFNILANSVGLERGREVNKDVMWEAMRAQLTDERPVLNVDYKLDMCQEQYWHNTPGEEYSVCDPSPRPSLRERIPDILPACILGRASEVVDLSDKVRSDPTHVLPYDILLEIIGYMDTEDMLSFMKASYHVNSYTREAAFWKHMLRIRILPWFDELCYFVETTSTDAIDYKGLFLWIDALTRPEIGNQGPLMHIANRRRIWECCQPLATLYKEKVGPVKPAELENSEEAKAILESSLCLHMPMTMYPAPEDPEIISAQFIHAWNEIGHRSCVLDTYWNDHGSRQDAFLVGISITLGGQRRLLGSAEGKSGRPLHIESGEWIKQIICKIDEIDMLNNNEDRSAYRGPEDAKPSRTVYIRNLQILMTTGKVKTVTNYHRTNTMKPLLVLDGMHLVGLTGQIAPNGAISRLGLLQAPKPDPASTPRLQYDPAQQLTWTPHAMYLPCKQSMTNSNHCPIWSHPSYHYDLFPASTHISPLDPPEEMMMHDIFLWDTTSIEVFQPVGATIRDLPNRILDGQSTKDSAPSTNAATTSRSIPGSFPGTETSSTNMASPSYQFQSGPDIVGIRPAPHNRYGGRGRGVGCEGPVPAQHPRWTLGMKPLQETILAMWRELHENNVRRWGQHQNQETGAFESPDHKDTIVFPLNEESITEVHVEQQYRAFKLVTQSGRVGYFGVPGCKDWWVRKVVKGERFVGIVKVLDKYRKVYTLRRKPFMSSPWLRLDDNDEMHDSIEELRNPRQVKNDFLKYLKEEVLKLNFYRAHMLYFIVVIAISSVIVYGQGLASGPKELGGEHLTYTDALFLCCSAMTTTGLNSVDLGDLSGFQQATFAVLLMIGNIPFVSTAVVLIRRALFRKKMADVVKHSHTMQRLVRDIENSNSDQNESSSSTASVRQRPKAKSNQATKSTQQRDYVSPQVEIKPVSRRRTYHYETGFGFIPTPWEIKSARNFFSRMLDRFSTELKPERHDYVSFKPHLDAKGRFRELSEQDRMELGGVEYRALQTLLLILIGYQVFWYLLGITFLLPYAYRDDTKSILYGEQPGGINPGWWGFFATVTEFSNGGLNVLNANFVPFSGNWYVLLVAACLAFAGQTQFPILLRITIWILKKLLPKESRMRNTMQFLLQHPRRCFIYLFPKRETVYLFVVQLGIDITAWLCFEILNIGMPDVEGLSAGTRVVDGLFMASGLRTSGAYIINMSSLAPACLVAYLVIMYVSIYPMTMVLRKTNTYEEKSIGLEQEDNSAAGIASHLQKQLSYDIWFQFFVFFLICCIERGHIVKADPGFSVFSILFEVTSAYGTVGLSLGVPGKNYSLCGDFASLSKVVLMAAMLRGRHRGLPLAIDRSILLPGEELMHRMDQEYSAKGTEDPQEEAELRSDIERSGEHQQKPRKGEQDPEDRRGSQPNNENGQEEGHETVAQSNP</sequence>
<feature type="transmembrane region" description="Helical" evidence="10">
    <location>
        <begin position="1019"/>
        <end position="1039"/>
    </location>
</feature>
<dbReference type="EMBL" id="CAJRGZ010000019">
    <property type="protein sequence ID" value="CAG5165536.1"/>
    <property type="molecule type" value="Genomic_DNA"/>
</dbReference>
<feature type="compositionally biased region" description="Acidic residues" evidence="9">
    <location>
        <begin position="108"/>
        <end position="117"/>
    </location>
</feature>
<feature type="transmembrane region" description="Helical" evidence="10">
    <location>
        <begin position="1051"/>
        <end position="1071"/>
    </location>
</feature>
<evidence type="ECO:0000256" key="5">
    <source>
        <dbReference type="ARBA" id="ARBA00022958"/>
    </source>
</evidence>
<feature type="region of interest" description="Disordered" evidence="9">
    <location>
        <begin position="1127"/>
        <end position="1170"/>
    </location>
</feature>
<feature type="transmembrane region" description="Helical" evidence="10">
    <location>
        <begin position="1535"/>
        <end position="1555"/>
    </location>
</feature>
<evidence type="ECO:0000256" key="4">
    <source>
        <dbReference type="ARBA" id="ARBA00022692"/>
    </source>
</evidence>
<dbReference type="PANTHER" id="PTHR31064:SF30">
    <property type="entry name" value="HIGH-AFFINITY POTASSIUM TRANSPORT PROTEIN-RELATED"/>
    <property type="match status" value="1"/>
</dbReference>
<keyword evidence="7" id="KW-0406">Ion transport</keyword>
<dbReference type="GeneID" id="67018737"/>
<feature type="compositionally biased region" description="Low complexity" evidence="9">
    <location>
        <begin position="1131"/>
        <end position="1145"/>
    </location>
</feature>
<feature type="compositionally biased region" description="Polar residues" evidence="9">
    <location>
        <begin position="774"/>
        <end position="816"/>
    </location>
</feature>
<feature type="domain" description="F-box" evidence="11">
    <location>
        <begin position="358"/>
        <end position="404"/>
    </location>
</feature>
<dbReference type="PROSITE" id="PS50181">
    <property type="entry name" value="FBOX"/>
    <property type="match status" value="1"/>
</dbReference>
<feature type="compositionally biased region" description="Basic and acidic residues" evidence="9">
    <location>
        <begin position="1611"/>
        <end position="1651"/>
    </location>
</feature>
<reference evidence="12" key="1">
    <citation type="submission" date="2021-05" db="EMBL/GenBank/DDBJ databases">
        <authorList>
            <person name="Stam R."/>
        </authorList>
    </citation>
    <scope>NUCLEOTIDE SEQUENCE</scope>
    <source>
        <strain evidence="12">CS162</strain>
    </source>
</reference>
<evidence type="ECO:0000313" key="12">
    <source>
        <dbReference type="EMBL" id="CAG5165536.1"/>
    </source>
</evidence>
<dbReference type="GO" id="GO:0140107">
    <property type="term" value="F:high-affinity potassium ion transmembrane transporter activity"/>
    <property type="evidence" value="ECO:0007669"/>
    <property type="project" value="TreeGrafter"/>
</dbReference>
<gene>
    <name evidence="12" type="ORF">ALTATR162_LOCUS6807</name>
</gene>
<organism evidence="12 13">
    <name type="scientific">Alternaria atra</name>
    <dbReference type="NCBI Taxonomy" id="119953"/>
    <lineage>
        <taxon>Eukaryota</taxon>
        <taxon>Fungi</taxon>
        <taxon>Dikarya</taxon>
        <taxon>Ascomycota</taxon>
        <taxon>Pezizomycotina</taxon>
        <taxon>Dothideomycetes</taxon>
        <taxon>Pleosporomycetidae</taxon>
        <taxon>Pleosporales</taxon>
        <taxon>Pleosporineae</taxon>
        <taxon>Pleosporaceae</taxon>
        <taxon>Alternaria</taxon>
        <taxon>Alternaria sect. Ulocladioides</taxon>
    </lineage>
</organism>
<feature type="region of interest" description="Disordered" evidence="9">
    <location>
        <begin position="771"/>
        <end position="817"/>
    </location>
</feature>
<accession>A0A8J2N1A7</accession>
<comment type="caution">
    <text evidence="12">The sequence shown here is derived from an EMBL/GenBank/DDBJ whole genome shotgun (WGS) entry which is preliminary data.</text>
</comment>
<dbReference type="InterPro" id="IPR036047">
    <property type="entry name" value="F-box-like_dom_sf"/>
</dbReference>
<evidence type="ECO:0000313" key="13">
    <source>
        <dbReference type="Proteomes" id="UP000676310"/>
    </source>
</evidence>
<feature type="compositionally biased region" description="Polar residues" evidence="9">
    <location>
        <begin position="1153"/>
        <end position="1165"/>
    </location>
</feature>
<dbReference type="NCBIfam" id="TIGR00934">
    <property type="entry name" value="2a38euk"/>
    <property type="match status" value="1"/>
</dbReference>
<feature type="compositionally biased region" description="Acidic residues" evidence="9">
    <location>
        <begin position="85"/>
        <end position="98"/>
    </location>
</feature>
<dbReference type="InterPro" id="IPR051143">
    <property type="entry name" value="TrkH_K-transport"/>
</dbReference>
<evidence type="ECO:0000256" key="7">
    <source>
        <dbReference type="ARBA" id="ARBA00023065"/>
    </source>
</evidence>